<dbReference type="AlphaFoldDB" id="A0A656HIB4"/>
<keyword evidence="2" id="KW-1134">Transmembrane beta strand</keyword>
<dbReference type="EMBL" id="JH651384">
    <property type="protein sequence ID" value="EIJ35236.1"/>
    <property type="molecule type" value="Genomic_DNA"/>
</dbReference>
<keyword evidence="2" id="KW-0812">Transmembrane</keyword>
<evidence type="ECO:0000313" key="5">
    <source>
        <dbReference type="Proteomes" id="UP000005317"/>
    </source>
</evidence>
<dbReference type="Proteomes" id="UP000005317">
    <property type="component" value="Unassembled WGS sequence"/>
</dbReference>
<dbReference type="GO" id="GO:0015562">
    <property type="term" value="F:efflux transmembrane transporter activity"/>
    <property type="evidence" value="ECO:0007669"/>
    <property type="project" value="InterPro"/>
</dbReference>
<keyword evidence="5" id="KW-1185">Reference proteome</keyword>
<accession>A0A656HIB4</accession>
<feature type="coiled-coil region" evidence="3">
    <location>
        <begin position="367"/>
        <end position="394"/>
    </location>
</feature>
<keyword evidence="2" id="KW-0472">Membrane</keyword>
<name>A0A656HIB4_THINJ</name>
<comment type="similarity">
    <text evidence="1 2">Belongs to the outer membrane factor (OMF) (TC 1.B.17) family.</text>
</comment>
<sequence length="448" mass="48936">MMAGVLLCVSCTSLEGTEYEKTSAPEKKGWSAEGAGKISARQTANPNWWKSFRNAQLNNLIERAVSDNIDLKVLVARTNTAEAAIGQVRAASLPSLRAGAGASFDSSTGVGSSSQFNTATSLSWELDLWGKAKKGVEAQQAEVRATQADWRAGYLSLVSDVAITYFQILQFDEQTKQQEKVLGDSQRILKTLESMQQEGVIENTRVLQQRAEINQQSKDLLEIKRLRAIAENSLATLLGTPAGNLRIPPGTLTQDVTIIDVPAGLPSDLLMRRPDIVAAEYRVLRAYNLTAEAKLARLPSFGLTGRAGSASFKLSDLLKSFTVGILPSLDIPIFDPAVNTRLKVSEAETKVAREEYRSVVIKAYQDVENALVNLESHKQQRKELLAQLAELRSVAGTVNEQLREGMVSQLEVFESGRSLLATEMAVLENKQLILSDTVRLYKALGGGW</sequence>
<protein>
    <submittedName>
        <fullName evidence="4">RND efflux system, outer membrane lipoprotein, NodT family</fullName>
    </submittedName>
</protein>
<dbReference type="SUPFAM" id="SSF56954">
    <property type="entry name" value="Outer membrane efflux proteins (OEP)"/>
    <property type="match status" value="1"/>
</dbReference>
<dbReference type="GO" id="GO:0009279">
    <property type="term" value="C:cell outer membrane"/>
    <property type="evidence" value="ECO:0007669"/>
    <property type="project" value="UniProtKB-SubCell"/>
</dbReference>
<organism evidence="4 5">
    <name type="scientific">Thiothrix nivea (strain ATCC 35100 / DSM 5205 / JP2)</name>
    <dbReference type="NCBI Taxonomy" id="870187"/>
    <lineage>
        <taxon>Bacteria</taxon>
        <taxon>Pseudomonadati</taxon>
        <taxon>Pseudomonadota</taxon>
        <taxon>Gammaproteobacteria</taxon>
        <taxon>Thiotrichales</taxon>
        <taxon>Thiotrichaceae</taxon>
        <taxon>Thiothrix</taxon>
    </lineage>
</organism>
<evidence type="ECO:0000256" key="2">
    <source>
        <dbReference type="RuleBase" id="RU362097"/>
    </source>
</evidence>
<evidence type="ECO:0000256" key="1">
    <source>
        <dbReference type="ARBA" id="ARBA00007613"/>
    </source>
</evidence>
<dbReference type="Gene3D" id="2.20.200.10">
    <property type="entry name" value="Outer membrane efflux proteins (OEP)"/>
    <property type="match status" value="1"/>
</dbReference>
<evidence type="ECO:0000313" key="4">
    <source>
        <dbReference type="EMBL" id="EIJ35236.1"/>
    </source>
</evidence>
<dbReference type="OrthoDB" id="9770517at2"/>
<comment type="subcellular location">
    <subcellularLocation>
        <location evidence="2">Cell outer membrane</location>
        <topology evidence="2">Lipid-anchor</topology>
    </subcellularLocation>
</comment>
<keyword evidence="3" id="KW-0175">Coiled coil</keyword>
<reference evidence="5" key="1">
    <citation type="journal article" date="2011" name="Stand. Genomic Sci.">
        <title>Genome sequence of the filamentous, gliding Thiothrix nivea neotype strain (JP2(T)).</title>
        <authorList>
            <person name="Lapidus A."/>
            <person name="Nolan M."/>
            <person name="Lucas S."/>
            <person name="Glavina Del Rio T."/>
            <person name="Tice H."/>
            <person name="Cheng J.F."/>
            <person name="Tapia R."/>
            <person name="Han C."/>
            <person name="Goodwin L."/>
            <person name="Pitluck S."/>
            <person name="Liolios K."/>
            <person name="Pagani I."/>
            <person name="Ivanova N."/>
            <person name="Huntemann M."/>
            <person name="Mavromatis K."/>
            <person name="Mikhailova N."/>
            <person name="Pati A."/>
            <person name="Chen A."/>
            <person name="Palaniappan K."/>
            <person name="Land M."/>
            <person name="Brambilla E.M."/>
            <person name="Rohde M."/>
            <person name="Abt B."/>
            <person name="Verbarg S."/>
            <person name="Goker M."/>
            <person name="Bristow J."/>
            <person name="Eisen J.A."/>
            <person name="Markowitz V."/>
            <person name="Hugenholtz P."/>
            <person name="Kyrpides N.C."/>
            <person name="Klenk H.P."/>
            <person name="Woyke T."/>
        </authorList>
    </citation>
    <scope>NUCLEOTIDE SEQUENCE [LARGE SCALE GENOMIC DNA]</scope>
    <source>
        <strain evidence="5">ATCC 35100 / DSM 5205 / JP2</strain>
    </source>
</reference>
<keyword evidence="2 4" id="KW-0449">Lipoprotein</keyword>
<dbReference type="Gene3D" id="1.20.1600.10">
    <property type="entry name" value="Outer membrane efflux proteins (OEP)"/>
    <property type="match status" value="1"/>
</dbReference>
<evidence type="ECO:0000256" key="3">
    <source>
        <dbReference type="SAM" id="Coils"/>
    </source>
</evidence>
<gene>
    <name evidence="4" type="ORF">Thini_2699</name>
</gene>
<dbReference type="Pfam" id="PF02321">
    <property type="entry name" value="OEP"/>
    <property type="match status" value="2"/>
</dbReference>
<dbReference type="NCBIfam" id="TIGR01845">
    <property type="entry name" value="outer_NodT"/>
    <property type="match status" value="1"/>
</dbReference>
<dbReference type="InterPro" id="IPR003423">
    <property type="entry name" value="OMP_efflux"/>
</dbReference>
<keyword evidence="2" id="KW-0564">Palmitate</keyword>
<dbReference type="PANTHER" id="PTHR30203">
    <property type="entry name" value="OUTER MEMBRANE CATION EFFLUX PROTEIN"/>
    <property type="match status" value="1"/>
</dbReference>
<proteinExistence type="inferred from homology"/>
<dbReference type="InterPro" id="IPR010131">
    <property type="entry name" value="MdtP/NodT-like"/>
</dbReference>